<evidence type="ECO:0000313" key="1">
    <source>
        <dbReference type="EMBL" id="SEP70852.1"/>
    </source>
</evidence>
<proteinExistence type="predicted"/>
<dbReference type="AlphaFoldDB" id="A0A1H9A2A0"/>
<evidence type="ECO:0000313" key="2">
    <source>
        <dbReference type="Proteomes" id="UP000199352"/>
    </source>
</evidence>
<sequence>MVQRYEYFAIVTPACPRPEEPGIMLRRWVDENGQVHEESFVSDLAWVPSAVLTSATFSSSDVYRVDEQAAVRFENAVRDRVRRGVTFDGRPYSYLLLIDTGDTADDPSRLLRTWTSANGYHEEQQYLPGTGWRGSYIREDWLRGRYDGTFQPIDKAAADRIVERWEQQRRAEQG</sequence>
<reference evidence="2" key="1">
    <citation type="submission" date="2016-10" db="EMBL/GenBank/DDBJ databases">
        <authorList>
            <person name="Varghese N."/>
            <person name="Submissions S."/>
        </authorList>
    </citation>
    <scope>NUCLEOTIDE SEQUENCE [LARGE SCALE GENOMIC DNA]</scope>
    <source>
        <strain evidence="2">CGMCC 4.3525</strain>
    </source>
</reference>
<name>A0A1H9A2A0_9PSEU</name>
<protein>
    <submittedName>
        <fullName evidence="1">Uncharacterized protein</fullName>
    </submittedName>
</protein>
<accession>A0A1H9A2A0</accession>
<gene>
    <name evidence="1" type="ORF">SAMN05216188_101246</name>
</gene>
<dbReference type="RefSeq" id="WP_089948386.1">
    <property type="nucleotide sequence ID" value="NZ_FOFR01000001.1"/>
</dbReference>
<dbReference type="OrthoDB" id="3635282at2"/>
<organism evidence="1 2">
    <name type="scientific">Lentzea xinjiangensis</name>
    <dbReference type="NCBI Taxonomy" id="402600"/>
    <lineage>
        <taxon>Bacteria</taxon>
        <taxon>Bacillati</taxon>
        <taxon>Actinomycetota</taxon>
        <taxon>Actinomycetes</taxon>
        <taxon>Pseudonocardiales</taxon>
        <taxon>Pseudonocardiaceae</taxon>
        <taxon>Lentzea</taxon>
    </lineage>
</organism>
<dbReference type="Proteomes" id="UP000199352">
    <property type="component" value="Unassembled WGS sequence"/>
</dbReference>
<dbReference type="STRING" id="402600.SAMN05216188_101246"/>
<keyword evidence="2" id="KW-1185">Reference proteome</keyword>
<dbReference type="EMBL" id="FOFR01000001">
    <property type="protein sequence ID" value="SEP70852.1"/>
    <property type="molecule type" value="Genomic_DNA"/>
</dbReference>